<reference evidence="2 3" key="1">
    <citation type="submission" date="2019-07" db="EMBL/GenBank/DDBJ databases">
        <title>New species of Amycolatopsis and Streptomyces.</title>
        <authorList>
            <person name="Duangmal K."/>
            <person name="Teo W.F.A."/>
            <person name="Lipun K."/>
        </authorList>
    </citation>
    <scope>NUCLEOTIDE SEQUENCE [LARGE SCALE GENOMIC DNA]</scope>
    <source>
        <strain evidence="2 3">JCM 30562</strain>
    </source>
</reference>
<dbReference type="EMBL" id="VJZA01000001">
    <property type="protein sequence ID" value="TVT25928.1"/>
    <property type="molecule type" value="Genomic_DNA"/>
</dbReference>
<dbReference type="Proteomes" id="UP000318578">
    <property type="component" value="Unassembled WGS sequence"/>
</dbReference>
<gene>
    <name evidence="2" type="ORF">FNH06_00370</name>
</gene>
<name>A0A558ANV3_9PSEU</name>
<feature type="compositionally biased region" description="Low complexity" evidence="1">
    <location>
        <begin position="207"/>
        <end position="216"/>
    </location>
</feature>
<accession>A0A558ANV3</accession>
<dbReference type="RefSeq" id="WP_144631801.1">
    <property type="nucleotide sequence ID" value="NZ_BNAX01000008.1"/>
</dbReference>
<keyword evidence="3" id="KW-1185">Reference proteome</keyword>
<comment type="caution">
    <text evidence="2">The sequence shown here is derived from an EMBL/GenBank/DDBJ whole genome shotgun (WGS) entry which is preliminary data.</text>
</comment>
<feature type="region of interest" description="Disordered" evidence="1">
    <location>
        <begin position="180"/>
        <end position="216"/>
    </location>
</feature>
<evidence type="ECO:0000256" key="1">
    <source>
        <dbReference type="SAM" id="MobiDB-lite"/>
    </source>
</evidence>
<evidence type="ECO:0000313" key="2">
    <source>
        <dbReference type="EMBL" id="TVT25928.1"/>
    </source>
</evidence>
<sequence>MEIGGGIGPLADALDGIDDAVVVGVGGVETALVGDTDVVGTALVVEVRGAGTDAGVRRPASCRGSISWTIAGALGPDEPRTVSAVDRPSTRSPKVITAIASANATTAVIATRRQFGGAARSLSWVRRRACSYSAAPAVLRPLTKAAPATVPATPRDEAATAAETAARALAATSMTLSRERRAVDGSATRGRILATPSRCGPAGAGAAGSRRLLSSR</sequence>
<dbReference type="AlphaFoldDB" id="A0A558ANV3"/>
<organism evidence="2 3">
    <name type="scientific">Amycolatopsis acidiphila</name>
    <dbReference type="NCBI Taxonomy" id="715473"/>
    <lineage>
        <taxon>Bacteria</taxon>
        <taxon>Bacillati</taxon>
        <taxon>Actinomycetota</taxon>
        <taxon>Actinomycetes</taxon>
        <taxon>Pseudonocardiales</taxon>
        <taxon>Pseudonocardiaceae</taxon>
        <taxon>Amycolatopsis</taxon>
    </lineage>
</organism>
<evidence type="ECO:0000313" key="3">
    <source>
        <dbReference type="Proteomes" id="UP000318578"/>
    </source>
</evidence>
<protein>
    <submittedName>
        <fullName evidence="2">Uncharacterized protein</fullName>
    </submittedName>
</protein>
<proteinExistence type="predicted"/>